<protein>
    <submittedName>
        <fullName evidence="2">Uncharacterized protein</fullName>
    </submittedName>
</protein>
<feature type="compositionally biased region" description="Low complexity" evidence="1">
    <location>
        <begin position="458"/>
        <end position="475"/>
    </location>
</feature>
<reference evidence="3" key="1">
    <citation type="submission" date="2015-09" db="EMBL/GenBank/DDBJ databases">
        <authorList>
            <consortium name="Pathogen Informatics"/>
        </authorList>
    </citation>
    <scope>NUCLEOTIDE SEQUENCE [LARGE SCALE GENOMIC DNA]</scope>
    <source>
        <strain evidence="3">Lake Konstanz</strain>
    </source>
</reference>
<organism evidence="2 3">
    <name type="scientific">Bodo saltans</name>
    <name type="common">Flagellated protozoan</name>
    <dbReference type="NCBI Taxonomy" id="75058"/>
    <lineage>
        <taxon>Eukaryota</taxon>
        <taxon>Discoba</taxon>
        <taxon>Euglenozoa</taxon>
        <taxon>Kinetoplastea</taxon>
        <taxon>Metakinetoplastina</taxon>
        <taxon>Eubodonida</taxon>
        <taxon>Bodonidae</taxon>
        <taxon>Bodo</taxon>
    </lineage>
</organism>
<dbReference type="VEuPathDB" id="TriTrypDB:BSAL_88815"/>
<accession>A0A0S4J529</accession>
<name>A0A0S4J529_BODSA</name>
<feature type="compositionally biased region" description="Polar residues" evidence="1">
    <location>
        <begin position="330"/>
        <end position="345"/>
    </location>
</feature>
<keyword evidence="3" id="KW-1185">Reference proteome</keyword>
<proteinExistence type="predicted"/>
<sequence length="594" mass="64442">MSTRSTTMIQPSSKSAPPYFTNETVVGASGLSLTPRLTFDALRKYGPSAQQPTPSAAVLQSSSTNIVSSSSRWEGAGRVAPLRALVRKQSATYGDNNIGELVDEPVAVSSAMVAVYDAPAQKMRPSVMQHRVDPFALVTTSVAAPSEMDDTTSSLPDLDDWSQQAASGAVHSSSLAERGRITTQPPQQPLHAVHLAPALAVRGNVNSTIQQQLSSHLPMHHQKLRSQKLHYSSLLNESDALDVTLSEASLNSSLRSNSSLHQDQYYTKTNKNAPEGVFTTSHPHHHNSSSPPMTTHYAPPSPSLAKAAQQRQEALGHIDFPRRSMEGVLHQSSPQWTTSSARTHPSQLSHALSQSQQQRDDMSPLQQTSHQYSVVVAGTPSRVPQHQPHPSPSRDYMSSSMVLSSSLNVSSPYNSSTWTAAHHGSGERRAPPQYYDGPDVQSQQRMLHNAPPPPPPSLAAVVASSPSSSYQSPSQYYNAANTHRLHHDGHAYELPHQQTMATPTGAASRYLPNITVDPPSSPRGSPRRRIAPNRSPGSGISDILTPGGGRGKSNSQQRQSNEFLSPMRRPSDMMHSAERNRRILQRHLFSGDDD</sequence>
<feature type="region of interest" description="Disordered" evidence="1">
    <location>
        <begin position="509"/>
        <end position="594"/>
    </location>
</feature>
<gene>
    <name evidence="2" type="ORF">BSAL_88815</name>
</gene>
<feature type="region of interest" description="Disordered" evidence="1">
    <location>
        <begin position="418"/>
        <end position="475"/>
    </location>
</feature>
<feature type="region of interest" description="Disordered" evidence="1">
    <location>
        <begin position="328"/>
        <end position="369"/>
    </location>
</feature>
<dbReference type="Proteomes" id="UP000051952">
    <property type="component" value="Unassembled WGS sequence"/>
</dbReference>
<evidence type="ECO:0000313" key="2">
    <source>
        <dbReference type="EMBL" id="CUG84486.1"/>
    </source>
</evidence>
<evidence type="ECO:0000313" key="3">
    <source>
        <dbReference type="Proteomes" id="UP000051952"/>
    </source>
</evidence>
<feature type="compositionally biased region" description="Low complexity" evidence="1">
    <location>
        <begin position="346"/>
        <end position="357"/>
    </location>
</feature>
<feature type="region of interest" description="Disordered" evidence="1">
    <location>
        <begin position="271"/>
        <end position="313"/>
    </location>
</feature>
<feature type="compositionally biased region" description="Polar residues" evidence="1">
    <location>
        <begin position="552"/>
        <end position="563"/>
    </location>
</feature>
<dbReference type="AlphaFoldDB" id="A0A0S4J529"/>
<feature type="compositionally biased region" description="Basic and acidic residues" evidence="1">
    <location>
        <begin position="569"/>
        <end position="581"/>
    </location>
</feature>
<dbReference type="EMBL" id="CYKH01001120">
    <property type="protein sequence ID" value="CUG84486.1"/>
    <property type="molecule type" value="Genomic_DNA"/>
</dbReference>
<evidence type="ECO:0000256" key="1">
    <source>
        <dbReference type="SAM" id="MobiDB-lite"/>
    </source>
</evidence>